<dbReference type="Pfam" id="PF16747">
    <property type="entry name" value="Adhesin_E"/>
    <property type="match status" value="1"/>
</dbReference>
<keyword evidence="4" id="KW-0449">Lipoprotein</keyword>
<dbReference type="RefSeq" id="WP_013368246.1">
    <property type="nucleotide sequence ID" value="NC_014618.1"/>
</dbReference>
<dbReference type="PROSITE" id="PS51257">
    <property type="entry name" value="PROKAR_LIPOPROTEIN"/>
    <property type="match status" value="1"/>
</dbReference>
<dbReference type="InterPro" id="IPR043088">
    <property type="entry name" value="Adhesin_E"/>
</dbReference>
<accession>E3G4R8</accession>
<keyword evidence="2" id="KW-0732">Signal</keyword>
<dbReference type="Gene3D" id="2.40.128.710">
    <property type="entry name" value="Surface-adhesin protein E"/>
    <property type="match status" value="1"/>
</dbReference>
<feature type="region of interest" description="Disordered" evidence="1">
    <location>
        <begin position="151"/>
        <end position="170"/>
    </location>
</feature>
<dbReference type="AlphaFoldDB" id="E3G4R8"/>
<dbReference type="eggNOG" id="ENOG50307IT">
    <property type="taxonomic scope" value="Bacteria"/>
</dbReference>
<dbReference type="KEGG" id="esc:Entcl_4303"/>
<evidence type="ECO:0000256" key="2">
    <source>
        <dbReference type="SAM" id="SignalP"/>
    </source>
</evidence>
<feature type="compositionally biased region" description="Basic and acidic residues" evidence="1">
    <location>
        <begin position="151"/>
        <end position="161"/>
    </location>
</feature>
<organism evidence="4 5">
    <name type="scientific">Enterobacter lignolyticus (strain SCF1)</name>
    <dbReference type="NCBI Taxonomy" id="701347"/>
    <lineage>
        <taxon>Bacteria</taxon>
        <taxon>Pseudomonadati</taxon>
        <taxon>Pseudomonadota</taxon>
        <taxon>Gammaproteobacteria</taxon>
        <taxon>Enterobacterales</taxon>
        <taxon>Enterobacteriaceae</taxon>
        <taxon>Pluralibacter</taxon>
    </lineage>
</organism>
<dbReference type="EMBL" id="CP002272">
    <property type="protein sequence ID" value="ADO50536.1"/>
    <property type="molecule type" value="Genomic_DNA"/>
</dbReference>
<name>E3G4R8_ENTLS</name>
<proteinExistence type="predicted"/>
<protein>
    <submittedName>
        <fullName evidence="4">Lipoprotein</fullName>
    </submittedName>
</protein>
<dbReference type="STRING" id="701347.Entcl_4303"/>
<evidence type="ECO:0000256" key="1">
    <source>
        <dbReference type="SAM" id="MobiDB-lite"/>
    </source>
</evidence>
<evidence type="ECO:0000259" key="3">
    <source>
        <dbReference type="Pfam" id="PF16747"/>
    </source>
</evidence>
<dbReference type="InterPro" id="IPR031939">
    <property type="entry name" value="Adhesin_E-like"/>
</dbReference>
<evidence type="ECO:0000313" key="5">
    <source>
        <dbReference type="Proteomes" id="UP000006872"/>
    </source>
</evidence>
<dbReference type="Proteomes" id="UP000006872">
    <property type="component" value="Chromosome"/>
</dbReference>
<feature type="chain" id="PRO_5003169056" evidence="2">
    <location>
        <begin position="22"/>
        <end position="170"/>
    </location>
</feature>
<gene>
    <name evidence="4" type="ordered locus">Entcl_4303</name>
</gene>
<reference evidence="5" key="1">
    <citation type="submission" date="2010-10" db="EMBL/GenBank/DDBJ databases">
        <title>Complete sequence of Enterobacter cloacae SCF1.</title>
        <authorList>
            <consortium name="US DOE Joint Genome Institute"/>
            <person name="Lucas S."/>
            <person name="Copeland A."/>
            <person name="Lapidus A."/>
            <person name="Cheng J.-F."/>
            <person name="Bruce D."/>
            <person name="Goodwin L."/>
            <person name="Pitluck S."/>
            <person name="Davenport K."/>
            <person name="Detter J.C."/>
            <person name="Han C."/>
            <person name="Tapia R."/>
            <person name="Land M."/>
            <person name="Hauser L."/>
            <person name="Chang Y.-J."/>
            <person name="Jeffries C."/>
            <person name="Kyrpides N."/>
            <person name="Ivanova N."/>
            <person name="Mikhailova N."/>
            <person name="DeAngelis K."/>
            <person name="Arkin A.P."/>
            <person name="Chivian D."/>
            <person name="Edwards B."/>
            <person name="Woo H."/>
            <person name="Hazen T.C."/>
            <person name="Woyke T."/>
        </authorList>
    </citation>
    <scope>NUCLEOTIDE SEQUENCE [LARGE SCALE GENOMIC DNA]</scope>
    <source>
        <strain evidence="5">SCF1</strain>
    </source>
</reference>
<reference evidence="4 5" key="2">
    <citation type="journal article" date="2011" name="Stand. Genomic Sci.">
        <title>Complete genome sequence of 'Enterobacter lignolyticus' SCF1.</title>
        <authorList>
            <person name="Deangelis K.M."/>
            <person name="D'Haeseleer P."/>
            <person name="Chivian D."/>
            <person name="Fortney J.L."/>
            <person name="Khudyakov J."/>
            <person name="Simmons B."/>
            <person name="Woo H."/>
            <person name="Arkin A.P."/>
            <person name="Davenport K.W."/>
            <person name="Goodwin L."/>
            <person name="Chen A."/>
            <person name="Ivanova N."/>
            <person name="Kyrpides N.C."/>
            <person name="Mavromatis K."/>
            <person name="Woyke T."/>
            <person name="Hazen T.C."/>
        </authorList>
    </citation>
    <scope>NUCLEOTIDE SEQUENCE [LARGE SCALE GENOMIC DNA]</scope>
    <source>
        <strain evidence="4 5">SCF1</strain>
    </source>
</reference>
<dbReference type="HOGENOM" id="CLU_1616428_0_0_6"/>
<feature type="domain" description="Surface-adhesin protein E-like" evidence="3">
    <location>
        <begin position="41"/>
        <end position="146"/>
    </location>
</feature>
<keyword evidence="5" id="KW-1185">Reference proteome</keyword>
<evidence type="ECO:0000313" key="4">
    <source>
        <dbReference type="EMBL" id="ADO50536.1"/>
    </source>
</evidence>
<feature type="signal peptide" evidence="2">
    <location>
        <begin position="1"/>
        <end position="21"/>
    </location>
</feature>
<sequence>MMKPFVLCLTLALLTGCSSLNQPKKPTPGPRPDGIVILLNDPSGNVYTDLRTVSTWQGNPHLRRFYLISNYNEPRRVRDNPPVYIASSRVINVVNCDTHQRAVFERIYFSDYWGEGEAIAKRGAVGQWESYPEESLIGIVAGMTCQIKPERLKPEPAKDTRPTLLGGFDA</sequence>